<evidence type="ECO:0000256" key="3">
    <source>
        <dbReference type="ARBA" id="ARBA00022771"/>
    </source>
</evidence>
<comment type="similarity">
    <text evidence="1">Belongs to the lst-2 family.</text>
</comment>
<dbReference type="CDD" id="cd15731">
    <property type="entry name" value="FYVE_LST2"/>
    <property type="match status" value="1"/>
</dbReference>
<dbReference type="InterPro" id="IPR051118">
    <property type="entry name" value="LST-2"/>
</dbReference>
<dbReference type="InterPro" id="IPR043269">
    <property type="entry name" value="FYVE_LST2"/>
</dbReference>
<dbReference type="SUPFAM" id="SSF57903">
    <property type="entry name" value="FYVE/PHD zinc finger"/>
    <property type="match status" value="1"/>
</dbReference>
<reference evidence="8" key="1">
    <citation type="submission" date="2022-02" db="EMBL/GenBank/DDBJ databases">
        <title>Atlantic sturgeon de novo genome assembly.</title>
        <authorList>
            <person name="Stock M."/>
            <person name="Klopp C."/>
            <person name="Guiguen Y."/>
            <person name="Cabau C."/>
            <person name="Parinello H."/>
            <person name="Santidrian Yebra-Pimentel E."/>
            <person name="Kuhl H."/>
            <person name="Dirks R.P."/>
            <person name="Guessner J."/>
            <person name="Wuertz S."/>
            <person name="Du K."/>
            <person name="Schartl M."/>
        </authorList>
    </citation>
    <scope>NUCLEOTIDE SEQUENCE</scope>
    <source>
        <strain evidence="8">STURGEONOMICS-FGT-2020</strain>
        <tissue evidence="8">Whole blood</tissue>
    </source>
</reference>
<feature type="region of interest" description="Disordered" evidence="6">
    <location>
        <begin position="353"/>
        <end position="373"/>
    </location>
</feature>
<proteinExistence type="inferred from homology"/>
<name>A0AAD8D2T4_ACIOX</name>
<evidence type="ECO:0000259" key="7">
    <source>
        <dbReference type="PROSITE" id="PS50178"/>
    </source>
</evidence>
<dbReference type="AlphaFoldDB" id="A0AAD8D2T4"/>
<accession>A0AAD8D2T4</accession>
<protein>
    <recommendedName>
        <fullName evidence="7">FYVE-type domain-containing protein</fullName>
    </recommendedName>
</protein>
<dbReference type="Pfam" id="PF01363">
    <property type="entry name" value="FYVE"/>
    <property type="match status" value="1"/>
</dbReference>
<keyword evidence="4" id="KW-0862">Zinc</keyword>
<dbReference type="GO" id="GO:0031901">
    <property type="term" value="C:early endosome membrane"/>
    <property type="evidence" value="ECO:0007669"/>
    <property type="project" value="TreeGrafter"/>
</dbReference>
<feature type="domain" description="FYVE-type" evidence="7">
    <location>
        <begin position="634"/>
        <end position="694"/>
    </location>
</feature>
<feature type="compositionally biased region" description="Basic and acidic residues" evidence="6">
    <location>
        <begin position="502"/>
        <end position="513"/>
    </location>
</feature>
<evidence type="ECO:0000256" key="2">
    <source>
        <dbReference type="ARBA" id="ARBA00022723"/>
    </source>
</evidence>
<keyword evidence="9" id="KW-1185">Reference proteome</keyword>
<dbReference type="GO" id="GO:0008270">
    <property type="term" value="F:zinc ion binding"/>
    <property type="evidence" value="ECO:0007669"/>
    <property type="project" value="UniProtKB-KW"/>
</dbReference>
<feature type="compositionally biased region" description="Basic and acidic residues" evidence="6">
    <location>
        <begin position="427"/>
        <end position="436"/>
    </location>
</feature>
<comment type="caution">
    <text evidence="8">The sequence shown here is derived from an EMBL/GenBank/DDBJ whole genome shotgun (WGS) entry which is preliminary data.</text>
</comment>
<dbReference type="InterPro" id="IPR000306">
    <property type="entry name" value="Znf_FYVE"/>
</dbReference>
<gene>
    <name evidence="8" type="ORF">AOXY_G20220</name>
</gene>
<dbReference type="InterPro" id="IPR013083">
    <property type="entry name" value="Znf_RING/FYVE/PHD"/>
</dbReference>
<dbReference type="Proteomes" id="UP001230051">
    <property type="component" value="Unassembled WGS sequence"/>
</dbReference>
<keyword evidence="3 5" id="KW-0863">Zinc-finger</keyword>
<feature type="compositionally biased region" description="Low complexity" evidence="6">
    <location>
        <begin position="302"/>
        <end position="314"/>
    </location>
</feature>
<evidence type="ECO:0000256" key="4">
    <source>
        <dbReference type="ARBA" id="ARBA00022833"/>
    </source>
</evidence>
<dbReference type="Gene3D" id="3.30.40.10">
    <property type="entry name" value="Zinc/RING finger domain, C3HC4 (zinc finger)"/>
    <property type="match status" value="1"/>
</dbReference>
<dbReference type="EMBL" id="JAGXEW010000019">
    <property type="protein sequence ID" value="KAK1161274.1"/>
    <property type="molecule type" value="Genomic_DNA"/>
</dbReference>
<evidence type="ECO:0000256" key="1">
    <source>
        <dbReference type="ARBA" id="ARBA00008755"/>
    </source>
</evidence>
<feature type="region of interest" description="Disordered" evidence="6">
    <location>
        <begin position="299"/>
        <end position="326"/>
    </location>
</feature>
<keyword evidence="2" id="KW-0479">Metal-binding</keyword>
<evidence type="ECO:0000313" key="8">
    <source>
        <dbReference type="EMBL" id="KAK1161274.1"/>
    </source>
</evidence>
<dbReference type="SMART" id="SM00064">
    <property type="entry name" value="FYVE"/>
    <property type="match status" value="1"/>
</dbReference>
<evidence type="ECO:0000256" key="5">
    <source>
        <dbReference type="PROSITE-ProRule" id="PRU00091"/>
    </source>
</evidence>
<dbReference type="InterPro" id="IPR011011">
    <property type="entry name" value="Znf_FYVE_PHD"/>
</dbReference>
<dbReference type="InterPro" id="IPR017455">
    <property type="entry name" value="Znf_FYVE-rel"/>
</dbReference>
<dbReference type="PANTHER" id="PTHR46465">
    <property type="entry name" value="LATERAL SIGNALING TARGET PROTEIN 2 HOMOLOG"/>
    <property type="match status" value="1"/>
</dbReference>
<feature type="region of interest" description="Disordered" evidence="6">
    <location>
        <begin position="473"/>
        <end position="519"/>
    </location>
</feature>
<evidence type="ECO:0000313" key="9">
    <source>
        <dbReference type="Proteomes" id="UP001230051"/>
    </source>
</evidence>
<organism evidence="8 9">
    <name type="scientific">Acipenser oxyrinchus oxyrinchus</name>
    <dbReference type="NCBI Taxonomy" id="40147"/>
    <lineage>
        <taxon>Eukaryota</taxon>
        <taxon>Metazoa</taxon>
        <taxon>Chordata</taxon>
        <taxon>Craniata</taxon>
        <taxon>Vertebrata</taxon>
        <taxon>Euteleostomi</taxon>
        <taxon>Actinopterygii</taxon>
        <taxon>Chondrostei</taxon>
        <taxon>Acipenseriformes</taxon>
        <taxon>Acipenseridae</taxon>
        <taxon>Acipenser</taxon>
    </lineage>
</organism>
<feature type="compositionally biased region" description="Polar residues" evidence="6">
    <location>
        <begin position="411"/>
        <end position="424"/>
    </location>
</feature>
<feature type="compositionally biased region" description="Basic and acidic residues" evidence="6">
    <location>
        <begin position="473"/>
        <end position="484"/>
    </location>
</feature>
<sequence>MLPALMRRWLYRPKRSDQRPLAQFYHADEEVTRVTAELNGVDLRKDLQKYLVLLNQLRIIQDRMLRTIELVMEECIPAERQSRDYHIKFPDEILHDNLGVQLWFAAECLSAGFFLEVRESEGVLLRPLAEELLHCLEGLRLLLREHSLSDSRSYPPLVKEALLQYDRVFSEFELSYISMVIPVKSAEELQRQQEIVVLFCETVDRALKLGYLTQELIDGCDPLLMFTIPRLAIICGLLIFPDGPLNLQHGPESMSGLFRPFYTLLQKIRDLLCILTAEELDILEMNLCTAESGGFLCQQERSPPSTGSGGSPYPDELPPADYEPEPGKLEAHWAHRAPEPLRDLYTAFSTAATASSSSSSSQHREGAGFSPIYPTQEAAPEHVIPQNSHPHPAAPGGWDWGFSGSSFPYQSSAFHQSGRQQLQATAEHGHPAEDCRPALGTGEQIRSGSELPGSDRDRFYRSYSVTVYNRAPARTEAEGGERDSTPLVMSHSGVPGQQLRTTEPRHPSRDSSRMRSGQESYHDLAKIRCAVEGARLRGRYRSNRDMIHRLFVCISGVADQLQTNFASDMRTILKSVFEVTASSADPWADSAEIDSAVEVEEDRSISRQEECELCEELNDNDVGNAAGPPVWVPDSACNRCSACETPFTLLRRRHHCRSCGKIFCARCSPHETPIPRFGQLRAVRVCSHCFTSHIGGETTQF</sequence>
<feature type="region of interest" description="Disordered" evidence="6">
    <location>
        <begin position="411"/>
        <end position="457"/>
    </location>
</feature>
<dbReference type="PANTHER" id="PTHR46465:SF4">
    <property type="entry name" value="FYVE-TYPE DOMAIN-CONTAINING PROTEIN"/>
    <property type="match status" value="1"/>
</dbReference>
<evidence type="ECO:0000256" key="6">
    <source>
        <dbReference type="SAM" id="MobiDB-lite"/>
    </source>
</evidence>
<dbReference type="PROSITE" id="PS50178">
    <property type="entry name" value="ZF_FYVE"/>
    <property type="match status" value="1"/>
</dbReference>